<dbReference type="RefSeq" id="WP_016249935.1">
    <property type="nucleotide sequence ID" value="NZ_KE136481.1"/>
</dbReference>
<evidence type="ECO:0000313" key="2">
    <source>
        <dbReference type="EMBL" id="EOT69219.1"/>
    </source>
</evidence>
<evidence type="ECO:0000313" key="3">
    <source>
        <dbReference type="Proteomes" id="UP000014148"/>
    </source>
</evidence>
<proteinExistence type="predicted"/>
<dbReference type="Proteomes" id="UP000014148">
    <property type="component" value="Unassembled WGS sequence"/>
</dbReference>
<sequence length="114" mass="13402">MKTIYKVLYPVGYEEHEVSDDFPTVLPFVEEVPIQNLENPQSQFFNFSKNRWEETVTPNYAEKLELIETLTETVQKENEFLKEKAEVQENQLTDTQLALAEVYEMLVPADREVN</sequence>
<keyword evidence="3" id="KW-1185">Reference proteome</keyword>
<name>A0ABP2W2N6_9ENTE</name>
<reference evidence="2 3" key="1">
    <citation type="submission" date="2013-03" db="EMBL/GenBank/DDBJ databases">
        <title>The Genome Sequence of Enterococcus malodoratus ATCC_43197 (PacBio/Illumina hybrid assembly).</title>
        <authorList>
            <consortium name="The Broad Institute Genomics Platform"/>
            <consortium name="The Broad Institute Genome Sequencing Center for Infectious Disease"/>
            <person name="Earl A."/>
            <person name="Russ C."/>
            <person name="Gilmore M."/>
            <person name="Surin D."/>
            <person name="Walker B."/>
            <person name="Young S."/>
            <person name="Zeng Q."/>
            <person name="Gargeya S."/>
            <person name="Fitzgerald M."/>
            <person name="Haas B."/>
            <person name="Abouelleil A."/>
            <person name="Allen A.W."/>
            <person name="Alvarado L."/>
            <person name="Arachchi H.M."/>
            <person name="Berlin A.M."/>
            <person name="Chapman S.B."/>
            <person name="Gainer-Dewar J."/>
            <person name="Goldberg J."/>
            <person name="Griggs A."/>
            <person name="Gujja S."/>
            <person name="Hansen M."/>
            <person name="Howarth C."/>
            <person name="Imamovic A."/>
            <person name="Ireland A."/>
            <person name="Larimer J."/>
            <person name="McCowan C."/>
            <person name="Murphy C."/>
            <person name="Pearson M."/>
            <person name="Poon T.W."/>
            <person name="Priest M."/>
            <person name="Roberts A."/>
            <person name="Saif S."/>
            <person name="Shea T."/>
            <person name="Sisk P."/>
            <person name="Sykes S."/>
            <person name="Wortman J."/>
            <person name="Nusbaum C."/>
            <person name="Birren B."/>
        </authorList>
    </citation>
    <scope>NUCLEOTIDE SEQUENCE [LARGE SCALE GENOMIC DNA]</scope>
    <source>
        <strain evidence="2 3">ATCC 43197</strain>
    </source>
</reference>
<protein>
    <submittedName>
        <fullName evidence="2">Uncharacterized protein</fullName>
    </submittedName>
</protein>
<dbReference type="EMBL" id="ASWA01000002">
    <property type="protein sequence ID" value="EOT69219.1"/>
    <property type="molecule type" value="Genomic_DNA"/>
</dbReference>
<keyword evidence="1" id="KW-0175">Coiled coil</keyword>
<organism evidence="2 3">
    <name type="scientific">Enterococcus malodoratus ATCC 43197</name>
    <dbReference type="NCBI Taxonomy" id="1158601"/>
    <lineage>
        <taxon>Bacteria</taxon>
        <taxon>Bacillati</taxon>
        <taxon>Bacillota</taxon>
        <taxon>Bacilli</taxon>
        <taxon>Lactobacillales</taxon>
        <taxon>Enterococcaceae</taxon>
        <taxon>Enterococcus</taxon>
    </lineage>
</organism>
<accession>A0ABP2W2N6</accession>
<comment type="caution">
    <text evidence="2">The sequence shown here is derived from an EMBL/GenBank/DDBJ whole genome shotgun (WGS) entry which is preliminary data.</text>
</comment>
<gene>
    <name evidence="2" type="ORF">I585_00681</name>
</gene>
<feature type="coiled-coil region" evidence="1">
    <location>
        <begin position="71"/>
        <end position="98"/>
    </location>
</feature>
<evidence type="ECO:0000256" key="1">
    <source>
        <dbReference type="SAM" id="Coils"/>
    </source>
</evidence>